<evidence type="ECO:0000313" key="1">
    <source>
        <dbReference type="EMBL" id="VEL28101.1"/>
    </source>
</evidence>
<gene>
    <name evidence="1" type="ORF">PXEA_LOCUS21541</name>
</gene>
<comment type="caution">
    <text evidence="1">The sequence shown here is derived from an EMBL/GenBank/DDBJ whole genome shotgun (WGS) entry which is preliminary data.</text>
</comment>
<proteinExistence type="predicted"/>
<dbReference type="Proteomes" id="UP000784294">
    <property type="component" value="Unassembled WGS sequence"/>
</dbReference>
<evidence type="ECO:0000313" key="2">
    <source>
        <dbReference type="Proteomes" id="UP000784294"/>
    </source>
</evidence>
<accession>A0A3S5FEX4</accession>
<keyword evidence="2" id="KW-1185">Reference proteome</keyword>
<organism evidence="1 2">
    <name type="scientific">Protopolystoma xenopodis</name>
    <dbReference type="NCBI Taxonomy" id="117903"/>
    <lineage>
        <taxon>Eukaryota</taxon>
        <taxon>Metazoa</taxon>
        <taxon>Spiralia</taxon>
        <taxon>Lophotrochozoa</taxon>
        <taxon>Platyhelminthes</taxon>
        <taxon>Monogenea</taxon>
        <taxon>Polyopisthocotylea</taxon>
        <taxon>Polystomatidea</taxon>
        <taxon>Polystomatidae</taxon>
        <taxon>Protopolystoma</taxon>
    </lineage>
</organism>
<protein>
    <submittedName>
        <fullName evidence="1">Uncharacterized protein</fullName>
    </submittedName>
</protein>
<sequence length="56" mass="6264">MVTNVSPDLVDSGFVLTPDHKEEWLFASLSRASQDEALSTFNICKPLYFHGAAIMY</sequence>
<name>A0A3S5FEX4_9PLAT</name>
<reference evidence="1" key="1">
    <citation type="submission" date="2018-11" db="EMBL/GenBank/DDBJ databases">
        <authorList>
            <consortium name="Pathogen Informatics"/>
        </authorList>
    </citation>
    <scope>NUCLEOTIDE SEQUENCE</scope>
</reference>
<dbReference type="EMBL" id="CAAALY010092342">
    <property type="protein sequence ID" value="VEL28101.1"/>
    <property type="molecule type" value="Genomic_DNA"/>
</dbReference>
<dbReference type="AlphaFoldDB" id="A0A3S5FEX4"/>